<reference evidence="3 4" key="1">
    <citation type="submission" date="2024-05" db="EMBL/GenBank/DDBJ databases">
        <authorList>
            <person name="Wallberg A."/>
        </authorList>
    </citation>
    <scope>NUCLEOTIDE SEQUENCE [LARGE SCALE GENOMIC DNA]</scope>
</reference>
<dbReference type="EMBL" id="CAXKWB010000461">
    <property type="protein sequence ID" value="CAL4060924.1"/>
    <property type="molecule type" value="Genomic_DNA"/>
</dbReference>
<evidence type="ECO:0000256" key="1">
    <source>
        <dbReference type="SAM" id="Phobius"/>
    </source>
</evidence>
<evidence type="ECO:0000256" key="2">
    <source>
        <dbReference type="SAM" id="SignalP"/>
    </source>
</evidence>
<keyword evidence="4" id="KW-1185">Reference proteome</keyword>
<dbReference type="AlphaFoldDB" id="A0AAV2PMF0"/>
<feature type="non-terminal residue" evidence="3">
    <location>
        <position position="103"/>
    </location>
</feature>
<keyword evidence="2" id="KW-0732">Signal</keyword>
<protein>
    <submittedName>
        <fullName evidence="3">Uncharacterized protein</fullName>
    </submittedName>
</protein>
<feature type="signal peptide" evidence="2">
    <location>
        <begin position="1"/>
        <end position="17"/>
    </location>
</feature>
<keyword evidence="1" id="KW-0812">Transmembrane</keyword>
<feature type="transmembrane region" description="Helical" evidence="1">
    <location>
        <begin position="33"/>
        <end position="59"/>
    </location>
</feature>
<organism evidence="3 4">
    <name type="scientific">Meganyctiphanes norvegica</name>
    <name type="common">Northern krill</name>
    <name type="synonym">Thysanopoda norvegica</name>
    <dbReference type="NCBI Taxonomy" id="48144"/>
    <lineage>
        <taxon>Eukaryota</taxon>
        <taxon>Metazoa</taxon>
        <taxon>Ecdysozoa</taxon>
        <taxon>Arthropoda</taxon>
        <taxon>Crustacea</taxon>
        <taxon>Multicrustacea</taxon>
        <taxon>Malacostraca</taxon>
        <taxon>Eumalacostraca</taxon>
        <taxon>Eucarida</taxon>
        <taxon>Euphausiacea</taxon>
        <taxon>Euphausiidae</taxon>
        <taxon>Meganyctiphanes</taxon>
    </lineage>
</organism>
<evidence type="ECO:0000313" key="4">
    <source>
        <dbReference type="Proteomes" id="UP001497623"/>
    </source>
</evidence>
<feature type="chain" id="PRO_5043797106" evidence="2">
    <location>
        <begin position="18"/>
        <end position="103"/>
    </location>
</feature>
<evidence type="ECO:0000313" key="3">
    <source>
        <dbReference type="EMBL" id="CAL4060924.1"/>
    </source>
</evidence>
<gene>
    <name evidence="3" type="ORF">MNOR_LOCUS1679</name>
</gene>
<proteinExistence type="predicted"/>
<sequence length="103" mass="10525">MKSTLFLFAVLLGVALADDAKSFPLEEKAEGRLFGAGLLAIVSSLISLGLSIVVLLALIHFITALKGAVDLDGLLGKGEDVYYDTGYAPATGYGVPDTGHGGG</sequence>
<dbReference type="Proteomes" id="UP001497623">
    <property type="component" value="Unassembled WGS sequence"/>
</dbReference>
<comment type="caution">
    <text evidence="3">The sequence shown here is derived from an EMBL/GenBank/DDBJ whole genome shotgun (WGS) entry which is preliminary data.</text>
</comment>
<keyword evidence="1" id="KW-0472">Membrane</keyword>
<name>A0AAV2PMF0_MEGNR</name>
<accession>A0AAV2PMF0</accession>
<keyword evidence="1" id="KW-1133">Transmembrane helix</keyword>